<keyword evidence="7 12" id="KW-0946">Virion</keyword>
<evidence type="ECO:0000256" key="3">
    <source>
        <dbReference type="ARBA" id="ARBA00007642"/>
    </source>
</evidence>
<accession>A0A077SG86</accession>
<keyword evidence="9 12" id="KW-0543">Viral nucleoprotein</keyword>
<keyword evidence="10 12" id="KW-1035">Host cytoplasm</keyword>
<dbReference type="GO" id="GO:0019029">
    <property type="term" value="C:helical viral capsid"/>
    <property type="evidence" value="ECO:0007669"/>
    <property type="project" value="UniProtKB-KW"/>
</dbReference>
<keyword evidence="11 12" id="KW-0687">Ribonucleoprotein</keyword>
<evidence type="ECO:0000256" key="4">
    <source>
        <dbReference type="ARBA" id="ARBA00014389"/>
    </source>
</evidence>
<organism evidence="14 15">
    <name type="scientific">Avian metapneumovirus type C</name>
    <dbReference type="NCBI Taxonomy" id="227731"/>
    <lineage>
        <taxon>Viruses</taxon>
        <taxon>Riboviria</taxon>
        <taxon>Orthornavirae</taxon>
        <taxon>Negarnaviricota</taxon>
        <taxon>Haploviricotina</taxon>
        <taxon>Monjiviricetes</taxon>
        <taxon>Mononegavirales</taxon>
        <taxon>Pneumoviridae</taxon>
        <taxon>Metapneumovirus</taxon>
        <taxon>Metapneumovirus avis</taxon>
    </lineage>
</organism>
<evidence type="ECO:0000256" key="12">
    <source>
        <dbReference type="RuleBase" id="RU363106"/>
    </source>
</evidence>
<evidence type="ECO:0000256" key="5">
    <source>
        <dbReference type="ARBA" id="ARBA00022497"/>
    </source>
</evidence>
<evidence type="ECO:0000313" key="14">
    <source>
        <dbReference type="EMBL" id="CDN30025.1"/>
    </source>
</evidence>
<evidence type="ECO:0000313" key="15">
    <source>
        <dbReference type="Proteomes" id="UP000118827"/>
    </source>
</evidence>
<evidence type="ECO:0000256" key="6">
    <source>
        <dbReference type="ARBA" id="ARBA00022561"/>
    </source>
</evidence>
<evidence type="ECO:0000256" key="13">
    <source>
        <dbReference type="SAM" id="MobiDB-lite"/>
    </source>
</evidence>
<dbReference type="Proteomes" id="UP000118827">
    <property type="component" value="Genome"/>
</dbReference>
<keyword evidence="8 12" id="KW-0694">RNA-binding</keyword>
<evidence type="ECO:0000256" key="2">
    <source>
        <dbReference type="ARBA" id="ARBA00004328"/>
    </source>
</evidence>
<evidence type="ECO:0000256" key="10">
    <source>
        <dbReference type="ARBA" id="ARBA00023200"/>
    </source>
</evidence>
<evidence type="ECO:0000256" key="9">
    <source>
        <dbReference type="ARBA" id="ARBA00023086"/>
    </source>
</evidence>
<feature type="compositionally biased region" description="Polar residues" evidence="13">
    <location>
        <begin position="136"/>
        <end position="153"/>
    </location>
</feature>
<dbReference type="GO" id="GO:0030430">
    <property type="term" value="C:host cell cytoplasm"/>
    <property type="evidence" value="ECO:0007669"/>
    <property type="project" value="UniProtKB-SubCell"/>
</dbReference>
<keyword evidence="6 12" id="KW-0167">Capsid protein</keyword>
<gene>
    <name evidence="14" type="primary">N</name>
</gene>
<sequence>MSLQGIQLSDLSYKHAILKESQYTIKRDVGTTTAVTPSSLQREISLLCGEILYAKHTDYSHAAEVGMQYVSTTLGAERTQQILKNSGSEVQAVLTKTYSLGKGKNSKGEELQMLDIHGVEKSWVEEVDKEARKTMATATKDNSGPIPQNQRPSSPDAPIILLCIGALIFTKLASTIEVGLETAVRRANRVLNDALKRFPRIDIPKIARSFYDLFEQKVYYRSLFIEYGKALGSSSTGSKAESLFVNIFMQAYGAGQTMLRWGVIARSSNNIMLGHVSVQAELKQVTEVYDLVREMGPESGLLHLRQSPKAGLLSLANCPNFASVVLGNASGLGILGMYRGRVPNTELFAAAESYARSLKESNKINFSSLGLTEEEKEAAENFLNINEEGQNDYE</sequence>
<protein>
    <recommendedName>
        <fullName evidence="4 12">Nucleoprotein</fullName>
    </recommendedName>
</protein>
<comment type="function">
    <text evidence="12">Encapsidates the viral RNA genome by forming a left-handed helical nucleocapsid that protects the RNA from nucleases. RNA replication depends on the availability of soluble nucleoprotein. The encapsidated genomic RNA is termed the NC and serves as template for transcription and replication.</text>
</comment>
<evidence type="ECO:0000256" key="8">
    <source>
        <dbReference type="ARBA" id="ARBA00022884"/>
    </source>
</evidence>
<name>A0A077SG86_9MONO</name>
<comment type="subcellular location">
    <subcellularLocation>
        <location evidence="1 12">Host cytoplasm</location>
    </subcellularLocation>
    <subcellularLocation>
        <location evidence="2 12">Virion</location>
    </subcellularLocation>
</comment>
<dbReference type="EMBL" id="HG934338">
    <property type="protein sequence ID" value="CDN30025.1"/>
    <property type="molecule type" value="Viral_cRNA"/>
</dbReference>
<feature type="region of interest" description="Disordered" evidence="13">
    <location>
        <begin position="131"/>
        <end position="153"/>
    </location>
</feature>
<comment type="similarity">
    <text evidence="3 12">Belongs to the paramyxoviruses nucleocapsid family.</text>
</comment>
<evidence type="ECO:0000256" key="11">
    <source>
        <dbReference type="ARBA" id="ARBA00023274"/>
    </source>
</evidence>
<keyword evidence="5 12" id="KW-1139">Helical capsid protein</keyword>
<dbReference type="InterPro" id="IPR004930">
    <property type="entry name" value="Pneumo_ncap"/>
</dbReference>
<dbReference type="GO" id="GO:0003723">
    <property type="term" value="F:RNA binding"/>
    <property type="evidence" value="ECO:0007669"/>
    <property type="project" value="UniProtKB-KW"/>
</dbReference>
<proteinExistence type="inferred from homology"/>
<dbReference type="Pfam" id="PF03246">
    <property type="entry name" value="Pneumo_ncap"/>
    <property type="match status" value="1"/>
</dbReference>
<evidence type="ECO:0000256" key="7">
    <source>
        <dbReference type="ARBA" id="ARBA00022844"/>
    </source>
</evidence>
<dbReference type="GO" id="GO:0019013">
    <property type="term" value="C:viral nucleocapsid"/>
    <property type="evidence" value="ECO:0007669"/>
    <property type="project" value="UniProtKB-KW"/>
</dbReference>
<evidence type="ECO:0000256" key="1">
    <source>
        <dbReference type="ARBA" id="ARBA00004192"/>
    </source>
</evidence>
<reference evidence="14 15" key="1">
    <citation type="journal article" date="2014" name="PLoS ONE">
        <title>Molecular Comparisons of Full Length Metapneumovirus (MPV) Genomes, Including Newly Determined French AMPV-C and -D Isolates, Further Supports Possible Subclassification within the MPV Genus.</title>
        <authorList>
            <person name="Brown P.A."/>
            <person name="Lemaitre E."/>
            <person name="Briand F.X."/>
            <person name="Courtillon C."/>
            <person name="Guionie O."/>
            <person name="Allee C."/>
            <person name="Toquin D."/>
            <person name="Bayon-Auboyer M.H."/>
            <person name="Jestin V."/>
            <person name="Eterradossi N."/>
        </authorList>
    </citation>
    <scope>NUCLEOTIDE SEQUENCE [LARGE SCALE GENOMIC DNA]</scope>
    <source>
        <strain evidence="14">Muscovy duck/1999/99178/France</strain>
    </source>
</reference>
<dbReference type="GO" id="GO:1990904">
    <property type="term" value="C:ribonucleoprotein complex"/>
    <property type="evidence" value="ECO:0007669"/>
    <property type="project" value="UniProtKB-KW"/>
</dbReference>